<evidence type="ECO:0000256" key="1">
    <source>
        <dbReference type="SAM" id="SignalP"/>
    </source>
</evidence>
<organism evidence="2 3">
    <name type="scientific">Ambispora leptoticha</name>
    <dbReference type="NCBI Taxonomy" id="144679"/>
    <lineage>
        <taxon>Eukaryota</taxon>
        <taxon>Fungi</taxon>
        <taxon>Fungi incertae sedis</taxon>
        <taxon>Mucoromycota</taxon>
        <taxon>Glomeromycotina</taxon>
        <taxon>Glomeromycetes</taxon>
        <taxon>Archaeosporales</taxon>
        <taxon>Ambisporaceae</taxon>
        <taxon>Ambispora</taxon>
    </lineage>
</organism>
<sequence>MDAKRIFGFLLMVVVLLSIANADTISLTAPANDSSVKQGSTTAITVQIKREGMISFNQATVTVVDTDTQQAIETVLTATSSDLDPKKNKNSLTKNWVVDPAKYEAGKSYTITLTGEGTYYNPKDDTKENVALTGDTVDVTVTA</sequence>
<feature type="chain" id="PRO_5040124353" evidence="1">
    <location>
        <begin position="23"/>
        <end position="143"/>
    </location>
</feature>
<dbReference type="AlphaFoldDB" id="A0A9N9DKN3"/>
<gene>
    <name evidence="2" type="ORF">ALEPTO_LOCUS9789</name>
</gene>
<evidence type="ECO:0000313" key="2">
    <source>
        <dbReference type="EMBL" id="CAG8643482.1"/>
    </source>
</evidence>
<accession>A0A9N9DKN3</accession>
<dbReference type="Proteomes" id="UP000789508">
    <property type="component" value="Unassembled WGS sequence"/>
</dbReference>
<keyword evidence="1" id="KW-0732">Signal</keyword>
<proteinExistence type="predicted"/>
<dbReference type="EMBL" id="CAJVPS010008525">
    <property type="protein sequence ID" value="CAG8643482.1"/>
    <property type="molecule type" value="Genomic_DNA"/>
</dbReference>
<reference evidence="2" key="1">
    <citation type="submission" date="2021-06" db="EMBL/GenBank/DDBJ databases">
        <authorList>
            <person name="Kallberg Y."/>
            <person name="Tangrot J."/>
            <person name="Rosling A."/>
        </authorList>
    </citation>
    <scope>NUCLEOTIDE SEQUENCE</scope>
    <source>
        <strain evidence="2">FL130A</strain>
    </source>
</reference>
<protein>
    <submittedName>
        <fullName evidence="2">6670_t:CDS:1</fullName>
    </submittedName>
</protein>
<comment type="caution">
    <text evidence="2">The sequence shown here is derived from an EMBL/GenBank/DDBJ whole genome shotgun (WGS) entry which is preliminary data.</text>
</comment>
<keyword evidence="3" id="KW-1185">Reference proteome</keyword>
<name>A0A9N9DKN3_9GLOM</name>
<evidence type="ECO:0000313" key="3">
    <source>
        <dbReference type="Proteomes" id="UP000789508"/>
    </source>
</evidence>
<feature type="signal peptide" evidence="1">
    <location>
        <begin position="1"/>
        <end position="22"/>
    </location>
</feature>